<protein>
    <submittedName>
        <fullName evidence="2">Acetyl-CoA synthetase-like protein</fullName>
    </submittedName>
</protein>
<dbReference type="Gene3D" id="3.40.50.1820">
    <property type="entry name" value="alpha/beta hydrolase"/>
    <property type="match status" value="1"/>
</dbReference>
<dbReference type="SUPFAM" id="SSF53474">
    <property type="entry name" value="alpha/beta-Hydrolases"/>
    <property type="match status" value="1"/>
</dbReference>
<comment type="caution">
    <text evidence="2">The sequence shown here is derived from an EMBL/GenBank/DDBJ whole genome shotgun (WGS) entry which is preliminary data.</text>
</comment>
<dbReference type="Pfam" id="PF00975">
    <property type="entry name" value="Thioesterase"/>
    <property type="match status" value="1"/>
</dbReference>
<sequence>MGSTQILEVTNLHSILLKAATNQVENGITVYSLGSTEHSNEITYTDLLDMGRQNAKKLLQIEKTNPNKVVLLHFDDHMNSIVWFWSTVIAGFTPAISTPFTQNASQHQNHLHHLEKLLDNPLVITTERFKSCFDAAAGLTIRTVENISKQSTPNDILTSEDLGSFRGLDDPAVLMLTSGSTGNAKAVCLRNRQILAAIESKSEGFGITSDDVFLNWINLDHVANLTESHLHALYHNAAQVHVHATDLLTAPPTYLELISRHRATFTFAPNFFLASLNRALDAGKFQWRLDAAPDVSSLRAMTSGGEALVVKTGVELMSRLRALGAPERFIFPGFGMTETCAGTIHNMQFPAYELANGHDAAVLGKALRGAEMRIASEDGTTAAPGTIGRLELKGPAVFQEYLNDAATTNAAFTLDGWFVTGDMGIIDGLGNLRLAGRAKDVVNINGVKHALDDLRSALEEAKIPGVAPSYTVVFAYRPKDAETESVVVVYLPSFAADDIQARSDTDEMISRTVMFQCNAKPFKVVPLDKSMLEKSSLGKLSATKVRTRFENGEFAAQVDLNDALLRDFRASAYEEPRTKTEIIVHACVARIAGVPERELSVTKGLLDMGVSSMEVIQLKKQLQDELGINEISFILILTSRSIRSLAAALEPPTGAASNSNGQPTPEGYDPLVVLQPPPSNTATPLWLVHPGAGEVLVYLNLAKYFAGERAVYALRARGFDGEPFFASIPQCIDTYVARMRAVQPHGPYAILGYSFGSMFAVEMAKMLRAAGQEVRFLGVLNLPPHIKQRIRQLNMTTAVLTLALFLQLVSDDDPKRFNAEIDRMHYEEVLDEVLRRAPEGRMKELAMDRAKLLRWAEVSNALHAIAWDYEPEGSVEHLDVFVAHPLAAVANNKEEWFEEQLTKWKDFSNTPPRFHDADGEHFSMIGAEHVRSFQKKLKAAMAARGV</sequence>
<dbReference type="InterPro" id="IPR042099">
    <property type="entry name" value="ANL_N_sf"/>
</dbReference>
<dbReference type="GO" id="GO:0031957">
    <property type="term" value="F:very long-chain fatty acid-CoA ligase activity"/>
    <property type="evidence" value="ECO:0007669"/>
    <property type="project" value="TreeGrafter"/>
</dbReference>
<dbReference type="PANTHER" id="PTHR24096">
    <property type="entry name" value="LONG-CHAIN-FATTY-ACID--COA LIGASE"/>
    <property type="match status" value="1"/>
</dbReference>
<dbReference type="Pfam" id="PF00501">
    <property type="entry name" value="AMP-binding"/>
    <property type="match status" value="1"/>
</dbReference>
<accession>A0A9P4IRT9</accession>
<dbReference type="PROSITE" id="PS50075">
    <property type="entry name" value="CARRIER"/>
    <property type="match status" value="1"/>
</dbReference>
<dbReference type="PANTHER" id="PTHR24096:SF267">
    <property type="entry name" value="MALONATE--COA LIGASE ACSF3, MITOCHONDRIAL"/>
    <property type="match status" value="1"/>
</dbReference>
<gene>
    <name evidence="2" type="ORF">NA57DRAFT_31884</name>
</gene>
<proteinExistence type="predicted"/>
<evidence type="ECO:0000259" key="1">
    <source>
        <dbReference type="PROSITE" id="PS50075"/>
    </source>
</evidence>
<dbReference type="InterPro" id="IPR020845">
    <property type="entry name" value="AMP-binding_CS"/>
</dbReference>
<evidence type="ECO:0000313" key="3">
    <source>
        <dbReference type="Proteomes" id="UP000799772"/>
    </source>
</evidence>
<reference evidence="2" key="1">
    <citation type="journal article" date="2020" name="Stud. Mycol.">
        <title>101 Dothideomycetes genomes: a test case for predicting lifestyles and emergence of pathogens.</title>
        <authorList>
            <person name="Haridas S."/>
            <person name="Albert R."/>
            <person name="Binder M."/>
            <person name="Bloem J."/>
            <person name="Labutti K."/>
            <person name="Salamov A."/>
            <person name="Andreopoulos B."/>
            <person name="Baker S."/>
            <person name="Barry K."/>
            <person name="Bills G."/>
            <person name="Bluhm B."/>
            <person name="Cannon C."/>
            <person name="Castanera R."/>
            <person name="Culley D."/>
            <person name="Daum C."/>
            <person name="Ezra D."/>
            <person name="Gonzalez J."/>
            <person name="Henrissat B."/>
            <person name="Kuo A."/>
            <person name="Liang C."/>
            <person name="Lipzen A."/>
            <person name="Lutzoni F."/>
            <person name="Magnuson J."/>
            <person name="Mondo S."/>
            <person name="Nolan M."/>
            <person name="Ohm R."/>
            <person name="Pangilinan J."/>
            <person name="Park H.-J."/>
            <person name="Ramirez L."/>
            <person name="Alfaro M."/>
            <person name="Sun H."/>
            <person name="Tritt A."/>
            <person name="Yoshinaga Y."/>
            <person name="Zwiers L.-H."/>
            <person name="Turgeon B."/>
            <person name="Goodwin S."/>
            <person name="Spatafora J."/>
            <person name="Crous P."/>
            <person name="Grigoriev I."/>
        </authorList>
    </citation>
    <scope>NUCLEOTIDE SEQUENCE</scope>
    <source>
        <strain evidence="2">CBS 133067</strain>
    </source>
</reference>
<name>A0A9P4IRT9_9PEZI</name>
<dbReference type="Gene3D" id="3.30.300.30">
    <property type="match status" value="1"/>
</dbReference>
<dbReference type="Gene3D" id="1.10.1200.10">
    <property type="entry name" value="ACP-like"/>
    <property type="match status" value="1"/>
</dbReference>
<dbReference type="EMBL" id="ML978122">
    <property type="protein sequence ID" value="KAF2103337.1"/>
    <property type="molecule type" value="Genomic_DNA"/>
</dbReference>
<dbReference type="Pfam" id="PF00550">
    <property type="entry name" value="PP-binding"/>
    <property type="match status" value="1"/>
</dbReference>
<dbReference type="InterPro" id="IPR000873">
    <property type="entry name" value="AMP-dep_synth/lig_dom"/>
</dbReference>
<organism evidence="2 3">
    <name type="scientific">Rhizodiscina lignyota</name>
    <dbReference type="NCBI Taxonomy" id="1504668"/>
    <lineage>
        <taxon>Eukaryota</taxon>
        <taxon>Fungi</taxon>
        <taxon>Dikarya</taxon>
        <taxon>Ascomycota</taxon>
        <taxon>Pezizomycotina</taxon>
        <taxon>Dothideomycetes</taxon>
        <taxon>Pleosporomycetidae</taxon>
        <taxon>Aulographales</taxon>
        <taxon>Rhizodiscinaceae</taxon>
        <taxon>Rhizodiscina</taxon>
    </lineage>
</organism>
<dbReference type="InterPro" id="IPR036736">
    <property type="entry name" value="ACP-like_sf"/>
</dbReference>
<dbReference type="SUPFAM" id="SSF56801">
    <property type="entry name" value="Acetyl-CoA synthetase-like"/>
    <property type="match status" value="1"/>
</dbReference>
<dbReference type="InterPro" id="IPR009081">
    <property type="entry name" value="PP-bd_ACP"/>
</dbReference>
<dbReference type="SUPFAM" id="SSF47336">
    <property type="entry name" value="ACP-like"/>
    <property type="match status" value="1"/>
</dbReference>
<dbReference type="AlphaFoldDB" id="A0A9P4IRT9"/>
<feature type="domain" description="Carrier" evidence="1">
    <location>
        <begin position="578"/>
        <end position="653"/>
    </location>
</feature>
<dbReference type="OrthoDB" id="10253869at2759"/>
<dbReference type="GO" id="GO:0006633">
    <property type="term" value="P:fatty acid biosynthetic process"/>
    <property type="evidence" value="ECO:0007669"/>
    <property type="project" value="TreeGrafter"/>
</dbReference>
<evidence type="ECO:0000313" key="2">
    <source>
        <dbReference type="EMBL" id="KAF2103337.1"/>
    </source>
</evidence>
<dbReference type="Proteomes" id="UP000799772">
    <property type="component" value="Unassembled WGS sequence"/>
</dbReference>
<dbReference type="InterPro" id="IPR029058">
    <property type="entry name" value="AB_hydrolase_fold"/>
</dbReference>
<dbReference type="PROSITE" id="PS00455">
    <property type="entry name" value="AMP_BINDING"/>
    <property type="match status" value="1"/>
</dbReference>
<dbReference type="Gene3D" id="3.40.50.12780">
    <property type="entry name" value="N-terminal domain of ligase-like"/>
    <property type="match status" value="1"/>
</dbReference>
<dbReference type="InterPro" id="IPR001031">
    <property type="entry name" value="Thioesterase"/>
</dbReference>
<dbReference type="InterPro" id="IPR045851">
    <property type="entry name" value="AMP-bd_C_sf"/>
</dbReference>
<keyword evidence="3" id="KW-1185">Reference proteome</keyword>